<accession>A0A317DVA0</accession>
<organism evidence="2 3">
    <name type="scientific">Zavarzinia compransoris</name>
    <dbReference type="NCBI Taxonomy" id="1264899"/>
    <lineage>
        <taxon>Bacteria</taxon>
        <taxon>Pseudomonadati</taxon>
        <taxon>Pseudomonadota</taxon>
        <taxon>Alphaproteobacteria</taxon>
        <taxon>Rhodospirillales</taxon>
        <taxon>Zavarziniaceae</taxon>
        <taxon>Zavarzinia</taxon>
    </lineage>
</organism>
<sequence length="460" mass="51179">MAKSSMAAASLLVAFAMTGQALAKVPQSEADRLGRDLTAVGALKAGNADGSIPAYEGGITTPPAGYTPGMHYPNPFAGDAPLFVINAANAEQYKARLTAGQLATLKLYPAHKMKVYQTRRSCSLPERVYEASRRNAATATMTEDQNGLNDALLGVPFPIPNSGVEAIWNHRLRYRGFKFRRFFGSAAVNRDGSFLMFKSQDEGIIHYSGPGLASIGDVADIRQLNNIAISYLNITTAPTRLAGSIILALDTINAKELPRQAWQYNPGTRRVLRAPELAYDNPLFNTDGLATTDQFDVYNGATDRYDFTLKPSEEKYIGYNAYEYVSKQHPYKELLSPNHLNGDLGRYELHRTWVVEAKLKDGARHVYGRRTFYIDEDSWNIAGADLYDVRGQLWRVQDDPIINYYDIPLCSSALEATYDLQSGRYVVFGLKNEEKMLNWNVQDIDPSKFTPDAIRRLGTN</sequence>
<gene>
    <name evidence="2" type="ORF">DKG75_20470</name>
</gene>
<protein>
    <submittedName>
        <fullName evidence="2">DUF1329 domain-containing protein</fullName>
    </submittedName>
</protein>
<dbReference type="InterPro" id="IPR010752">
    <property type="entry name" value="DUF1329"/>
</dbReference>
<name>A0A317DVA0_9PROT</name>
<evidence type="ECO:0000313" key="3">
    <source>
        <dbReference type="Proteomes" id="UP000246077"/>
    </source>
</evidence>
<dbReference type="AlphaFoldDB" id="A0A317DVA0"/>
<evidence type="ECO:0000313" key="2">
    <source>
        <dbReference type="EMBL" id="PWR18342.1"/>
    </source>
</evidence>
<evidence type="ECO:0000256" key="1">
    <source>
        <dbReference type="SAM" id="SignalP"/>
    </source>
</evidence>
<dbReference type="Gene3D" id="2.50.20.10">
    <property type="entry name" value="Lipoprotein localisation LolA/LolB/LppX"/>
    <property type="match status" value="1"/>
</dbReference>
<reference evidence="3" key="1">
    <citation type="submission" date="2018-05" db="EMBL/GenBank/DDBJ databases">
        <title>Zavarzinia sp. HR-AS.</title>
        <authorList>
            <person name="Lee Y."/>
            <person name="Jeon C.O."/>
        </authorList>
    </citation>
    <scope>NUCLEOTIDE SEQUENCE [LARGE SCALE GENOMIC DNA]</scope>
    <source>
        <strain evidence="3">DSM 1231</strain>
    </source>
</reference>
<comment type="caution">
    <text evidence="2">The sequence shown here is derived from an EMBL/GenBank/DDBJ whole genome shotgun (WGS) entry which is preliminary data.</text>
</comment>
<feature type="signal peptide" evidence="1">
    <location>
        <begin position="1"/>
        <end position="23"/>
    </location>
</feature>
<dbReference type="Proteomes" id="UP000246077">
    <property type="component" value="Unassembled WGS sequence"/>
</dbReference>
<proteinExistence type="predicted"/>
<keyword evidence="3" id="KW-1185">Reference proteome</keyword>
<dbReference type="Pfam" id="PF07044">
    <property type="entry name" value="DUF1329"/>
    <property type="match status" value="1"/>
</dbReference>
<dbReference type="CDD" id="cd16329">
    <property type="entry name" value="LolA_like"/>
    <property type="match status" value="1"/>
</dbReference>
<dbReference type="EMBL" id="QGLF01000006">
    <property type="protein sequence ID" value="PWR18342.1"/>
    <property type="molecule type" value="Genomic_DNA"/>
</dbReference>
<dbReference type="OrthoDB" id="6757166at2"/>
<keyword evidence="1" id="KW-0732">Signal</keyword>
<feature type="chain" id="PRO_5016244722" evidence="1">
    <location>
        <begin position="24"/>
        <end position="460"/>
    </location>
</feature>